<comment type="catalytic activity">
    <reaction evidence="6">
        <text>a 6-O-methyl-2'-deoxyguanosine in DNA + L-cysteinyl-[protein] = S-methyl-L-cysteinyl-[protein] + a 2'-deoxyguanosine in DNA</text>
        <dbReference type="Rhea" id="RHEA:24000"/>
        <dbReference type="Rhea" id="RHEA-COMP:10131"/>
        <dbReference type="Rhea" id="RHEA-COMP:10132"/>
        <dbReference type="Rhea" id="RHEA-COMP:11367"/>
        <dbReference type="Rhea" id="RHEA-COMP:11368"/>
        <dbReference type="ChEBI" id="CHEBI:29950"/>
        <dbReference type="ChEBI" id="CHEBI:82612"/>
        <dbReference type="ChEBI" id="CHEBI:85445"/>
        <dbReference type="ChEBI" id="CHEBI:85448"/>
        <dbReference type="EC" id="2.1.1.63"/>
    </reaction>
</comment>
<keyword evidence="3" id="KW-0808">Transferase</keyword>
<dbReference type="InterPro" id="IPR001497">
    <property type="entry name" value="MethylDNA_cys_MeTrfase_AS"/>
</dbReference>
<organism evidence="8 9">
    <name type="scientific">Actinokineospora diospyrosa</name>
    <dbReference type="NCBI Taxonomy" id="103728"/>
    <lineage>
        <taxon>Bacteria</taxon>
        <taxon>Bacillati</taxon>
        <taxon>Actinomycetota</taxon>
        <taxon>Actinomycetes</taxon>
        <taxon>Pseudonocardiales</taxon>
        <taxon>Pseudonocardiaceae</taxon>
        <taxon>Actinokineospora</taxon>
    </lineage>
</organism>
<dbReference type="SUPFAM" id="SSF46767">
    <property type="entry name" value="Methylated DNA-protein cysteine methyltransferase, C-terminal domain"/>
    <property type="match status" value="1"/>
</dbReference>
<comment type="caution">
    <text evidence="8">The sequence shown here is derived from an EMBL/GenBank/DDBJ whole genome shotgun (WGS) entry which is preliminary data.</text>
</comment>
<name>A0ABT1IAG7_9PSEU</name>
<dbReference type="InterPro" id="IPR036388">
    <property type="entry name" value="WH-like_DNA-bd_sf"/>
</dbReference>
<evidence type="ECO:0000313" key="9">
    <source>
        <dbReference type="Proteomes" id="UP001205185"/>
    </source>
</evidence>
<proteinExistence type="predicted"/>
<gene>
    <name evidence="8" type="ORF">LV75_002030</name>
</gene>
<dbReference type="Pfam" id="PF01035">
    <property type="entry name" value="DNA_binding_1"/>
    <property type="match status" value="1"/>
</dbReference>
<evidence type="ECO:0000256" key="1">
    <source>
        <dbReference type="ARBA" id="ARBA00001286"/>
    </source>
</evidence>
<evidence type="ECO:0000256" key="2">
    <source>
        <dbReference type="ARBA" id="ARBA00022603"/>
    </source>
</evidence>
<dbReference type="SUPFAM" id="SSF53155">
    <property type="entry name" value="Methylated DNA-protein cysteine methyltransferase domain"/>
    <property type="match status" value="1"/>
</dbReference>
<dbReference type="PANTHER" id="PTHR10815">
    <property type="entry name" value="METHYLATED-DNA--PROTEIN-CYSTEINE METHYLTRANSFERASE"/>
    <property type="match status" value="1"/>
</dbReference>
<keyword evidence="2" id="KW-0489">Methyltransferase</keyword>
<feature type="domain" description="Methylated-DNA-[protein]-cysteine S-methyltransferase DNA binding" evidence="7">
    <location>
        <begin position="83"/>
        <end position="164"/>
    </location>
</feature>
<keyword evidence="5" id="KW-0234">DNA repair</keyword>
<comment type="catalytic activity">
    <reaction evidence="1">
        <text>a 4-O-methyl-thymidine in DNA + L-cysteinyl-[protein] = a thymidine in DNA + S-methyl-L-cysteinyl-[protein]</text>
        <dbReference type="Rhea" id="RHEA:53428"/>
        <dbReference type="Rhea" id="RHEA-COMP:10131"/>
        <dbReference type="Rhea" id="RHEA-COMP:10132"/>
        <dbReference type="Rhea" id="RHEA-COMP:13555"/>
        <dbReference type="Rhea" id="RHEA-COMP:13556"/>
        <dbReference type="ChEBI" id="CHEBI:29950"/>
        <dbReference type="ChEBI" id="CHEBI:82612"/>
        <dbReference type="ChEBI" id="CHEBI:137386"/>
        <dbReference type="ChEBI" id="CHEBI:137387"/>
        <dbReference type="EC" id="2.1.1.63"/>
    </reaction>
</comment>
<dbReference type="CDD" id="cd06445">
    <property type="entry name" value="ATase"/>
    <property type="match status" value="1"/>
</dbReference>
<dbReference type="PROSITE" id="PS00374">
    <property type="entry name" value="MGMT"/>
    <property type="match status" value="1"/>
</dbReference>
<dbReference type="EMBL" id="JAMTCO010000005">
    <property type="protein sequence ID" value="MCP2269541.1"/>
    <property type="molecule type" value="Genomic_DNA"/>
</dbReference>
<evidence type="ECO:0000256" key="3">
    <source>
        <dbReference type="ARBA" id="ARBA00022679"/>
    </source>
</evidence>
<dbReference type="InterPro" id="IPR036631">
    <property type="entry name" value="MGMT_N_sf"/>
</dbReference>
<dbReference type="InterPro" id="IPR014048">
    <property type="entry name" value="MethylDNA_cys_MeTrfase_DNA-bd"/>
</dbReference>
<keyword evidence="4" id="KW-0227">DNA damage</keyword>
<dbReference type="PANTHER" id="PTHR10815:SF5">
    <property type="entry name" value="METHYLATED-DNA--PROTEIN-CYSTEINE METHYLTRANSFERASE"/>
    <property type="match status" value="1"/>
</dbReference>
<evidence type="ECO:0000256" key="4">
    <source>
        <dbReference type="ARBA" id="ARBA00022763"/>
    </source>
</evidence>
<accession>A0ABT1IAG7</accession>
<evidence type="ECO:0000256" key="6">
    <source>
        <dbReference type="ARBA" id="ARBA00049348"/>
    </source>
</evidence>
<dbReference type="Proteomes" id="UP001205185">
    <property type="component" value="Unassembled WGS sequence"/>
</dbReference>
<evidence type="ECO:0000256" key="5">
    <source>
        <dbReference type="ARBA" id="ARBA00023204"/>
    </source>
</evidence>
<dbReference type="NCBIfam" id="TIGR00589">
    <property type="entry name" value="ogt"/>
    <property type="match status" value="1"/>
</dbReference>
<protein>
    <submittedName>
        <fullName evidence="8">Methylated-DNA-[protein]-cysteine S-methyltransferase</fullName>
    </submittedName>
</protein>
<sequence>MGGYALFDTAIGRCGVAWGDNGITAVQLPERTETATVARLRRYGTAAEPPATVTTAITRMTALLAGERDDLTDIAVDPEGIPEFDGRVYEIARAIPPGETLTYGEVATRLGLPGSAQAVGGALGRNPYPIVVPCHRVLGANGKVGGFSAGEGAVTKLRILGIEGAAPGGQPSLFD</sequence>
<dbReference type="Gene3D" id="1.10.10.10">
    <property type="entry name" value="Winged helix-like DNA-binding domain superfamily/Winged helix DNA-binding domain"/>
    <property type="match status" value="1"/>
</dbReference>
<reference evidence="8 9" key="1">
    <citation type="submission" date="2022-06" db="EMBL/GenBank/DDBJ databases">
        <title>Genomic Encyclopedia of Archaeal and Bacterial Type Strains, Phase II (KMG-II): from individual species to whole genera.</title>
        <authorList>
            <person name="Goeker M."/>
        </authorList>
    </citation>
    <scope>NUCLEOTIDE SEQUENCE [LARGE SCALE GENOMIC DNA]</scope>
    <source>
        <strain evidence="8 9">DSM 44255</strain>
    </source>
</reference>
<evidence type="ECO:0000313" key="8">
    <source>
        <dbReference type="EMBL" id="MCP2269541.1"/>
    </source>
</evidence>
<dbReference type="InterPro" id="IPR036217">
    <property type="entry name" value="MethylDNA_cys_MeTrfase_DNAb"/>
</dbReference>
<evidence type="ECO:0000259" key="7">
    <source>
        <dbReference type="Pfam" id="PF01035"/>
    </source>
</evidence>
<keyword evidence="9" id="KW-1185">Reference proteome</keyword>
<dbReference type="RefSeq" id="WP_253886541.1">
    <property type="nucleotide sequence ID" value="NZ_BAAAVB010000012.1"/>
</dbReference>